<dbReference type="GO" id="GO:0072686">
    <property type="term" value="C:mitotic spindle"/>
    <property type="evidence" value="ECO:0007669"/>
    <property type="project" value="TreeGrafter"/>
</dbReference>
<keyword evidence="5" id="KW-1133">Transmembrane helix</keyword>
<organism evidence="6 7">
    <name type="scientific">Polynucleobacter hirudinilacicola</name>
    <dbReference type="NCBI Taxonomy" id="1743166"/>
    <lineage>
        <taxon>Bacteria</taxon>
        <taxon>Pseudomonadati</taxon>
        <taxon>Pseudomonadota</taxon>
        <taxon>Betaproteobacteria</taxon>
        <taxon>Burkholderiales</taxon>
        <taxon>Burkholderiaceae</taxon>
        <taxon>Polynucleobacter</taxon>
    </lineage>
</organism>
<sequence>MDTLVINLLDNLLIPFRQVYFGLLACGFLLFMAFLSAIRMKRETAEILEELEQANKTLEEVKDPLEFTEKFYLIDGQLKGNKRVGRSWEEFTKTLLPPLDAIDEPEYRVYRTAKRPSDYFDIDHLNSKIKPIIDGESLIGIGLVLTFFGLVAALVHAGLKIGNTADSNDVMEAIRALLSTAGAKFFASIGGVAGSLIQTIYMNRLKHQVDDQLKIFNDRLEGLLTFASLERIAADQYGHAKRQTARLEEMGTEITLAIGQRIESAMLQMPDLMGKAMDPITQQLSTMTDSLSKSSTDALREMVTDFRGQLQGAGESTMNQVVTQLNTLSTTLNDTVGSLAQSNHEITSGIQTVMLALTETTKKFDSSVQASADAASSQLTASSAALTSGLESVLRDLSSQQASANNAMSSLVDRLDTASKDAATSLKNSSDEASANVASGISEAMKVVLEQAKSASKDVTDSVGVGIGDLVAALGRVNQEIDRHNQSLQLANTKLQDTASAMGGAAEAVRSSTQPLSQVSIQLTAASDAIRKSVSDTFAQVERLVNTTDSASKGISTAITQLAENWERQAGQLSSADTELETAFEAITDNLTQSLDTLQRFTTDVDVKLGAALNSLASIVQELSDALEDSNTRRN</sequence>
<reference evidence="6 7" key="1">
    <citation type="submission" date="2017-03" db="EMBL/GenBank/DDBJ databases">
        <title>New species Polynucleobacter sp. MWH-EgelM1-30-B4.</title>
        <authorList>
            <person name="Hahn M.W."/>
        </authorList>
    </citation>
    <scope>NUCLEOTIDE SEQUENCE [LARGE SCALE GENOMIC DNA]</scope>
    <source>
        <strain evidence="6 7">MWH-EgelM1-30-B4</strain>
    </source>
</reference>
<dbReference type="PANTHER" id="PTHR47970">
    <property type="entry name" value="KINESIN-LIKE PROTEIN KIF11"/>
    <property type="match status" value="1"/>
</dbReference>
<feature type="transmembrane region" description="Helical" evidence="5">
    <location>
        <begin position="138"/>
        <end position="157"/>
    </location>
</feature>
<comment type="subcellular location">
    <subcellularLocation>
        <location evidence="1">Cytoplasm</location>
        <location evidence="1">Cytoskeleton</location>
    </subcellularLocation>
</comment>
<dbReference type="GO" id="GO:0051231">
    <property type="term" value="P:spindle elongation"/>
    <property type="evidence" value="ECO:0007669"/>
    <property type="project" value="TreeGrafter"/>
</dbReference>
<proteinExistence type="predicted"/>
<feature type="transmembrane region" description="Helical" evidence="5">
    <location>
        <begin position="177"/>
        <end position="197"/>
    </location>
</feature>
<evidence type="ECO:0000313" key="7">
    <source>
        <dbReference type="Proteomes" id="UP000196880"/>
    </source>
</evidence>
<evidence type="ECO:0000313" key="6">
    <source>
        <dbReference type="EMBL" id="OWF65098.1"/>
    </source>
</evidence>
<name>A0A210RVR9_9BURK</name>
<gene>
    <name evidence="6" type="ORF">B6A14_04605</name>
</gene>
<comment type="caution">
    <text evidence="6">The sequence shown here is derived from an EMBL/GenBank/DDBJ whole genome shotgun (WGS) entry which is preliminary data.</text>
</comment>
<dbReference type="AlphaFoldDB" id="A0A210RVR9"/>
<dbReference type="GO" id="GO:0005876">
    <property type="term" value="C:spindle microtubule"/>
    <property type="evidence" value="ECO:0007669"/>
    <property type="project" value="TreeGrafter"/>
</dbReference>
<dbReference type="Gene3D" id="1.20.5.1230">
    <property type="entry name" value="Apolipoprotein A-I"/>
    <property type="match status" value="1"/>
</dbReference>
<evidence type="ECO:0000256" key="1">
    <source>
        <dbReference type="ARBA" id="ARBA00004245"/>
    </source>
</evidence>
<keyword evidence="7" id="KW-1185">Reference proteome</keyword>
<dbReference type="OrthoDB" id="5741017at2"/>
<dbReference type="RefSeq" id="WP_087909294.1">
    <property type="nucleotide sequence ID" value="NZ_NAIA01000003.1"/>
</dbReference>
<evidence type="ECO:0000256" key="5">
    <source>
        <dbReference type="SAM" id="Phobius"/>
    </source>
</evidence>
<evidence type="ECO:0000256" key="3">
    <source>
        <dbReference type="ARBA" id="ARBA00023175"/>
    </source>
</evidence>
<keyword evidence="2" id="KW-0963">Cytoplasm</keyword>
<keyword evidence="4" id="KW-0206">Cytoskeleton</keyword>
<keyword evidence="5" id="KW-0472">Membrane</keyword>
<keyword evidence="3" id="KW-0505">Motor protein</keyword>
<evidence type="ECO:0000256" key="2">
    <source>
        <dbReference type="ARBA" id="ARBA00022490"/>
    </source>
</evidence>
<dbReference type="PANTHER" id="PTHR47970:SF12">
    <property type="entry name" value="KINESIN FAMILY MEMBER 11"/>
    <property type="match status" value="1"/>
</dbReference>
<dbReference type="EMBL" id="NAIA01000003">
    <property type="protein sequence ID" value="OWF65098.1"/>
    <property type="molecule type" value="Genomic_DNA"/>
</dbReference>
<keyword evidence="5" id="KW-0812">Transmembrane</keyword>
<dbReference type="GO" id="GO:0008574">
    <property type="term" value="F:plus-end-directed microtubule motor activity"/>
    <property type="evidence" value="ECO:0007669"/>
    <property type="project" value="TreeGrafter"/>
</dbReference>
<accession>A0A210RVR9</accession>
<evidence type="ECO:0000256" key="4">
    <source>
        <dbReference type="ARBA" id="ARBA00023212"/>
    </source>
</evidence>
<protein>
    <submittedName>
        <fullName evidence="6">Uncharacterized protein</fullName>
    </submittedName>
</protein>
<dbReference type="Proteomes" id="UP000196880">
    <property type="component" value="Unassembled WGS sequence"/>
</dbReference>
<feature type="transmembrane region" description="Helical" evidence="5">
    <location>
        <begin position="20"/>
        <end position="38"/>
    </location>
</feature>
<dbReference type="InterPro" id="IPR047149">
    <property type="entry name" value="KIF11-like"/>
</dbReference>